<dbReference type="EMBL" id="GGEC01063327">
    <property type="protein sequence ID" value="MBX43811.1"/>
    <property type="molecule type" value="Transcribed_RNA"/>
</dbReference>
<proteinExistence type="predicted"/>
<dbReference type="AlphaFoldDB" id="A0A2P2NMW6"/>
<accession>A0A2P2NMW6</accession>
<protein>
    <submittedName>
        <fullName evidence="1">Uncharacterized protein</fullName>
    </submittedName>
</protein>
<sequence length="35" mass="3839">MMLLAIMANFFTESSSAPTGSQKALTFEMIQKLSI</sequence>
<organism evidence="1">
    <name type="scientific">Rhizophora mucronata</name>
    <name type="common">Asiatic mangrove</name>
    <dbReference type="NCBI Taxonomy" id="61149"/>
    <lineage>
        <taxon>Eukaryota</taxon>
        <taxon>Viridiplantae</taxon>
        <taxon>Streptophyta</taxon>
        <taxon>Embryophyta</taxon>
        <taxon>Tracheophyta</taxon>
        <taxon>Spermatophyta</taxon>
        <taxon>Magnoliopsida</taxon>
        <taxon>eudicotyledons</taxon>
        <taxon>Gunneridae</taxon>
        <taxon>Pentapetalae</taxon>
        <taxon>rosids</taxon>
        <taxon>fabids</taxon>
        <taxon>Malpighiales</taxon>
        <taxon>Rhizophoraceae</taxon>
        <taxon>Rhizophora</taxon>
    </lineage>
</organism>
<name>A0A2P2NMW6_RHIMU</name>
<evidence type="ECO:0000313" key="1">
    <source>
        <dbReference type="EMBL" id="MBX43811.1"/>
    </source>
</evidence>
<reference evidence="1" key="1">
    <citation type="submission" date="2018-02" db="EMBL/GenBank/DDBJ databases">
        <title>Rhizophora mucronata_Transcriptome.</title>
        <authorList>
            <person name="Meera S.P."/>
            <person name="Sreeshan A."/>
            <person name="Augustine A."/>
        </authorList>
    </citation>
    <scope>NUCLEOTIDE SEQUENCE</scope>
    <source>
        <tissue evidence="1">Leaf</tissue>
    </source>
</reference>